<protein>
    <submittedName>
        <fullName evidence="8">Transcriptional repressor</fullName>
    </submittedName>
</protein>
<accession>A0A6P1YJH3</accession>
<evidence type="ECO:0000256" key="2">
    <source>
        <dbReference type="ARBA" id="ARBA00022491"/>
    </source>
</evidence>
<evidence type="ECO:0000256" key="4">
    <source>
        <dbReference type="ARBA" id="ARBA00023015"/>
    </source>
</evidence>
<dbReference type="EMBL" id="CP048630">
    <property type="protein sequence ID" value="QIB33275.1"/>
    <property type="molecule type" value="Genomic_DNA"/>
</dbReference>
<evidence type="ECO:0000256" key="7">
    <source>
        <dbReference type="PIRSR" id="PIRSR602481-1"/>
    </source>
</evidence>
<evidence type="ECO:0000313" key="9">
    <source>
        <dbReference type="Proteomes" id="UP000464751"/>
    </source>
</evidence>
<evidence type="ECO:0000256" key="5">
    <source>
        <dbReference type="ARBA" id="ARBA00023125"/>
    </source>
</evidence>
<keyword evidence="6" id="KW-0804">Transcription</keyword>
<gene>
    <name evidence="8" type="ORF">G3A50_05800</name>
</gene>
<keyword evidence="4" id="KW-0805">Transcription regulation</keyword>
<dbReference type="KEGG" id="apra:G3A50_05800"/>
<dbReference type="GO" id="GO:0000976">
    <property type="term" value="F:transcription cis-regulatory region binding"/>
    <property type="evidence" value="ECO:0007669"/>
    <property type="project" value="TreeGrafter"/>
</dbReference>
<dbReference type="PANTHER" id="PTHR33202:SF6">
    <property type="entry name" value="ZINC UPTAKE REGULATION PROTEIN"/>
    <property type="match status" value="1"/>
</dbReference>
<dbReference type="Proteomes" id="UP000464751">
    <property type="component" value="Chromosome"/>
</dbReference>
<dbReference type="GO" id="GO:0005829">
    <property type="term" value="C:cytosol"/>
    <property type="evidence" value="ECO:0007669"/>
    <property type="project" value="TreeGrafter"/>
</dbReference>
<evidence type="ECO:0000313" key="8">
    <source>
        <dbReference type="EMBL" id="QIB33275.1"/>
    </source>
</evidence>
<evidence type="ECO:0000256" key="1">
    <source>
        <dbReference type="ARBA" id="ARBA00007957"/>
    </source>
</evidence>
<evidence type="ECO:0000256" key="6">
    <source>
        <dbReference type="ARBA" id="ARBA00023163"/>
    </source>
</evidence>
<dbReference type="GO" id="GO:1900376">
    <property type="term" value="P:regulation of secondary metabolite biosynthetic process"/>
    <property type="evidence" value="ECO:0007669"/>
    <property type="project" value="TreeGrafter"/>
</dbReference>
<dbReference type="GO" id="GO:0008270">
    <property type="term" value="F:zinc ion binding"/>
    <property type="evidence" value="ECO:0007669"/>
    <property type="project" value="TreeGrafter"/>
</dbReference>
<dbReference type="InterPro" id="IPR002481">
    <property type="entry name" value="FUR"/>
</dbReference>
<feature type="binding site" evidence="7">
    <location>
        <position position="119"/>
    </location>
    <ligand>
        <name>Zn(2+)</name>
        <dbReference type="ChEBI" id="CHEBI:29105"/>
    </ligand>
</feature>
<dbReference type="SUPFAM" id="SSF46785">
    <property type="entry name" value="Winged helix' DNA-binding domain"/>
    <property type="match status" value="1"/>
</dbReference>
<reference evidence="8 9" key="1">
    <citation type="submission" date="2020-02" db="EMBL/GenBank/DDBJ databases">
        <authorList>
            <person name="Li G."/>
        </authorList>
    </citation>
    <scope>NUCLEOTIDE SEQUENCE [LARGE SCALE GENOMIC DNA]</scope>
    <source>
        <strain evidence="8 9">DSM 102029</strain>
    </source>
</reference>
<comment type="cofactor">
    <cofactor evidence="7">
        <name>Zn(2+)</name>
        <dbReference type="ChEBI" id="CHEBI:29105"/>
    </cofactor>
    <text evidence="7">Binds 1 zinc ion per subunit.</text>
</comment>
<dbReference type="InterPro" id="IPR036390">
    <property type="entry name" value="WH_DNA-bd_sf"/>
</dbReference>
<feature type="binding site" evidence="7">
    <location>
        <position position="122"/>
    </location>
    <ligand>
        <name>Zn(2+)</name>
        <dbReference type="ChEBI" id="CHEBI:29105"/>
    </ligand>
</feature>
<comment type="similarity">
    <text evidence="1">Belongs to the Fur family.</text>
</comment>
<dbReference type="Gene3D" id="3.30.1490.190">
    <property type="match status" value="1"/>
</dbReference>
<proteinExistence type="inferred from homology"/>
<dbReference type="InterPro" id="IPR036388">
    <property type="entry name" value="WH-like_DNA-bd_sf"/>
</dbReference>
<dbReference type="AlphaFoldDB" id="A0A6P1YJH3"/>
<keyword evidence="2" id="KW-0678">Repressor</keyword>
<keyword evidence="5" id="KW-0238">DNA-binding</keyword>
<keyword evidence="7" id="KW-0479">Metal-binding</keyword>
<keyword evidence="3 7" id="KW-0862">Zinc</keyword>
<dbReference type="Pfam" id="PF01475">
    <property type="entry name" value="FUR"/>
    <property type="match status" value="1"/>
</dbReference>
<name>A0A6P1YJH3_9HYPH</name>
<dbReference type="InterPro" id="IPR043135">
    <property type="entry name" value="Fur_C"/>
</dbReference>
<dbReference type="GO" id="GO:0003700">
    <property type="term" value="F:DNA-binding transcription factor activity"/>
    <property type="evidence" value="ECO:0007669"/>
    <property type="project" value="InterPro"/>
</dbReference>
<evidence type="ECO:0000256" key="3">
    <source>
        <dbReference type="ARBA" id="ARBA00022833"/>
    </source>
</evidence>
<dbReference type="PANTHER" id="PTHR33202">
    <property type="entry name" value="ZINC UPTAKE REGULATION PROTEIN"/>
    <property type="match status" value="1"/>
</dbReference>
<dbReference type="GO" id="GO:0045892">
    <property type="term" value="P:negative regulation of DNA-templated transcription"/>
    <property type="evidence" value="ECO:0007669"/>
    <property type="project" value="TreeGrafter"/>
</dbReference>
<feature type="binding site" evidence="7">
    <location>
        <position position="162"/>
    </location>
    <ligand>
        <name>Zn(2+)</name>
        <dbReference type="ChEBI" id="CHEBI:29105"/>
    </ligand>
</feature>
<feature type="binding site" evidence="7">
    <location>
        <position position="159"/>
    </location>
    <ligand>
        <name>Zn(2+)</name>
        <dbReference type="ChEBI" id="CHEBI:29105"/>
    </ligand>
</feature>
<dbReference type="RefSeq" id="WP_163074372.1">
    <property type="nucleotide sequence ID" value="NZ_CP048630.1"/>
</dbReference>
<sequence length="175" mass="18664">MTIQLDATPKAPHAEHDHSICVAEALARAELCCGESGARLTPLRRRVLEVLADSHVPLGAYELVERLGASGEKTPPMSVYRALDFLVGEGLAHRVESRNAYIACGREHAADDVVVFLICDDCGLTTELASHAMGRDLAWAARSAGFSPRASVVEIPGLCAPCAEHRRGPAAGKDR</sequence>
<dbReference type="Gene3D" id="1.10.10.10">
    <property type="entry name" value="Winged helix-like DNA-binding domain superfamily/Winged helix DNA-binding domain"/>
    <property type="match status" value="1"/>
</dbReference>
<organism evidence="8 9">
    <name type="scientific">Ancylobacter pratisalsi</name>
    <dbReference type="NCBI Taxonomy" id="1745854"/>
    <lineage>
        <taxon>Bacteria</taxon>
        <taxon>Pseudomonadati</taxon>
        <taxon>Pseudomonadota</taxon>
        <taxon>Alphaproteobacteria</taxon>
        <taxon>Hyphomicrobiales</taxon>
        <taxon>Xanthobacteraceae</taxon>
        <taxon>Ancylobacter</taxon>
    </lineage>
</organism>
<keyword evidence="9" id="KW-1185">Reference proteome</keyword>